<organism evidence="8 9">
    <name type="scientific">Ricinus communis</name>
    <name type="common">Castor bean</name>
    <dbReference type="NCBI Taxonomy" id="3988"/>
    <lineage>
        <taxon>Eukaryota</taxon>
        <taxon>Viridiplantae</taxon>
        <taxon>Streptophyta</taxon>
        <taxon>Embryophyta</taxon>
        <taxon>Tracheophyta</taxon>
        <taxon>Spermatophyta</taxon>
        <taxon>Magnoliopsida</taxon>
        <taxon>eudicotyledons</taxon>
        <taxon>Gunneridae</taxon>
        <taxon>Pentapetalae</taxon>
        <taxon>rosids</taxon>
        <taxon>fabids</taxon>
        <taxon>Malpighiales</taxon>
        <taxon>Euphorbiaceae</taxon>
        <taxon>Acalyphoideae</taxon>
        <taxon>Acalypheae</taxon>
        <taxon>Ricinus</taxon>
    </lineage>
</organism>
<evidence type="ECO:0000313" key="8">
    <source>
        <dbReference type="EMBL" id="EEF47674.1"/>
    </source>
</evidence>
<dbReference type="GO" id="GO:0005737">
    <property type="term" value="C:cytoplasm"/>
    <property type="evidence" value="ECO:0007669"/>
    <property type="project" value="UniProtKB-SubCell"/>
</dbReference>
<keyword evidence="2" id="KW-0963">Cytoplasm</keyword>
<dbReference type="Pfam" id="PF13911">
    <property type="entry name" value="AhpC-TSA_2"/>
    <property type="match status" value="1"/>
</dbReference>
<evidence type="ECO:0000256" key="7">
    <source>
        <dbReference type="ARBA" id="ARBA00032129"/>
    </source>
</evidence>
<comment type="subcellular location">
    <subcellularLocation>
        <location evidence="1">Cytoplasm</location>
    </subcellularLocation>
</comment>
<gene>
    <name evidence="8" type="ORF">RCOM_1466320</name>
</gene>
<evidence type="ECO:0000256" key="5">
    <source>
        <dbReference type="ARBA" id="ARBA00023849"/>
    </source>
</evidence>
<dbReference type="InterPro" id="IPR032801">
    <property type="entry name" value="PXL2A/B/C"/>
</dbReference>
<reference evidence="9" key="1">
    <citation type="journal article" date="2010" name="Nat. Biotechnol.">
        <title>Draft genome sequence of the oilseed species Ricinus communis.</title>
        <authorList>
            <person name="Chan A.P."/>
            <person name="Crabtree J."/>
            <person name="Zhao Q."/>
            <person name="Lorenzi H."/>
            <person name="Orvis J."/>
            <person name="Puiu D."/>
            <person name="Melake-Berhan A."/>
            <person name="Jones K.M."/>
            <person name="Redman J."/>
            <person name="Chen G."/>
            <person name="Cahoon E.B."/>
            <person name="Gedil M."/>
            <person name="Stanke M."/>
            <person name="Haas B.J."/>
            <person name="Wortman J.R."/>
            <person name="Fraser-Liggett C.M."/>
            <person name="Ravel J."/>
            <person name="Rabinowicz P.D."/>
        </authorList>
    </citation>
    <scope>NUCLEOTIDE SEQUENCE [LARGE SCALE GENOMIC DNA]</scope>
    <source>
        <strain evidence="9">cv. Hale</strain>
    </source>
</reference>
<evidence type="ECO:0000256" key="3">
    <source>
        <dbReference type="ARBA" id="ARBA00023284"/>
    </source>
</evidence>
<dbReference type="Gene3D" id="3.40.30.10">
    <property type="entry name" value="Glutaredoxin"/>
    <property type="match status" value="1"/>
</dbReference>
<evidence type="ECO:0000256" key="2">
    <source>
        <dbReference type="ARBA" id="ARBA00022490"/>
    </source>
</evidence>
<comment type="similarity">
    <text evidence="4">Belongs to the peroxiredoxin-like PRXL2 family. PRXL2A subfamily.</text>
</comment>
<dbReference type="STRING" id="3988.B9RLE9"/>
<dbReference type="PANTHER" id="PTHR28630:SF31">
    <property type="entry name" value="PEROXIREDOXIN-LIKE 2A"/>
    <property type="match status" value="1"/>
</dbReference>
<sequence>MASFSIEEFVGNGALKKLLPKLVEDGWDDVPTLKIMNSEDMEAMNMTLRQKDALEIRSYLHDRALMQYGDKLEESGKSLPELLSLSNGDLSSQFGMKRGHVARFTDRTIACSEALPKSYALPPRKMTSAASGNESTFKSFKSINSKYMQSTSKYPSNHSINYDKALEQSLAEFKINDGHIFKGIVAAGPAEPRACGCVQPPPVVDEVAPYSFIENISIEKLTPEYKVGMERLVKTRAPPMKASELWRDKPAVLLCIRRPGCIMCRAEAHQLYAKKPIFDALGVQLIAILHEHIESEVQDFWPRYWGGIVLYDRDMEFFKALGGGQLLKDKFISGFLFNPRAIANYKRAKALRVKNNFKGEGEIKGGLFIVGRGKSGVAYQFIERNFGDWAPVAEVIEICTKLQVNHSLQFFDAMDGSIRNQLQQQLAAANGVNPTQNTMLYSAF</sequence>
<evidence type="ECO:0000256" key="6">
    <source>
        <dbReference type="ARBA" id="ARBA00032058"/>
    </source>
</evidence>
<dbReference type="SUPFAM" id="SSF52833">
    <property type="entry name" value="Thioredoxin-like"/>
    <property type="match status" value="1"/>
</dbReference>
<name>B9RLE9_RICCO</name>
<dbReference type="InParanoid" id="B9RLE9"/>
<dbReference type="InterPro" id="IPR036249">
    <property type="entry name" value="Thioredoxin-like_sf"/>
</dbReference>
<dbReference type="AlphaFoldDB" id="B9RLE9"/>
<accession>B9RLE9</accession>
<dbReference type="PANTHER" id="PTHR28630">
    <property type="match status" value="1"/>
</dbReference>
<dbReference type="EMBL" id="EQ973788">
    <property type="protein sequence ID" value="EEF47674.1"/>
    <property type="molecule type" value="Genomic_DNA"/>
</dbReference>
<evidence type="ECO:0000313" key="9">
    <source>
        <dbReference type="Proteomes" id="UP000008311"/>
    </source>
</evidence>
<protein>
    <recommendedName>
        <fullName evidence="5">Peroxiredoxin-like 2A</fullName>
    </recommendedName>
    <alternativeName>
        <fullName evidence="7">Peroxiredoxin-like 2 activated in M-CSF stimulated monocytes</fullName>
    </alternativeName>
    <alternativeName>
        <fullName evidence="6">Redox-regulatory protein FAM213A</fullName>
    </alternativeName>
</protein>
<evidence type="ECO:0000256" key="4">
    <source>
        <dbReference type="ARBA" id="ARBA00023787"/>
    </source>
</evidence>
<proteinExistence type="inferred from homology"/>
<dbReference type="eggNOG" id="KOG4498">
    <property type="taxonomic scope" value="Eukaryota"/>
</dbReference>
<dbReference type="Proteomes" id="UP000008311">
    <property type="component" value="Unassembled WGS sequence"/>
</dbReference>
<evidence type="ECO:0000256" key="1">
    <source>
        <dbReference type="ARBA" id="ARBA00004496"/>
    </source>
</evidence>
<keyword evidence="3" id="KW-0676">Redox-active center</keyword>
<keyword evidence="9" id="KW-1185">Reference proteome</keyword>